<evidence type="ECO:0000313" key="3">
    <source>
        <dbReference type="Proteomes" id="UP000290289"/>
    </source>
</evidence>
<evidence type="ECO:0008006" key="4">
    <source>
        <dbReference type="Google" id="ProtNLM"/>
    </source>
</evidence>
<comment type="caution">
    <text evidence="2">The sequence shown here is derived from an EMBL/GenBank/DDBJ whole genome shotgun (WGS) entry which is preliminary data.</text>
</comment>
<sequence>MQRRKGCCLFIVTAVALFETVLALSTGFGTIAGHNGCKCLHRWRQRNNTPWVDELTATRTKKTTNVSNGGEEERMSPRTCLGGQYELMVHVSTTIFFALVKQEEKKPLSPSPQFFCKR</sequence>
<protein>
    <recommendedName>
        <fullName evidence="4">Secreted protein</fullName>
    </recommendedName>
</protein>
<keyword evidence="1" id="KW-0732">Signal</keyword>
<gene>
    <name evidence="2" type="ORF">DVH24_016196</name>
</gene>
<accession>A0A498JE49</accession>
<name>A0A498JE49_MALDO</name>
<reference evidence="2 3" key="1">
    <citation type="submission" date="2018-10" db="EMBL/GenBank/DDBJ databases">
        <title>A high-quality apple genome assembly.</title>
        <authorList>
            <person name="Hu J."/>
        </authorList>
    </citation>
    <scope>NUCLEOTIDE SEQUENCE [LARGE SCALE GENOMIC DNA]</scope>
    <source>
        <strain evidence="3">cv. HFTH1</strain>
        <tissue evidence="2">Young leaf</tissue>
    </source>
</reference>
<organism evidence="2 3">
    <name type="scientific">Malus domestica</name>
    <name type="common">Apple</name>
    <name type="synonym">Pyrus malus</name>
    <dbReference type="NCBI Taxonomy" id="3750"/>
    <lineage>
        <taxon>Eukaryota</taxon>
        <taxon>Viridiplantae</taxon>
        <taxon>Streptophyta</taxon>
        <taxon>Embryophyta</taxon>
        <taxon>Tracheophyta</taxon>
        <taxon>Spermatophyta</taxon>
        <taxon>Magnoliopsida</taxon>
        <taxon>eudicotyledons</taxon>
        <taxon>Gunneridae</taxon>
        <taxon>Pentapetalae</taxon>
        <taxon>rosids</taxon>
        <taxon>fabids</taxon>
        <taxon>Rosales</taxon>
        <taxon>Rosaceae</taxon>
        <taxon>Amygdaloideae</taxon>
        <taxon>Maleae</taxon>
        <taxon>Malus</taxon>
    </lineage>
</organism>
<evidence type="ECO:0000313" key="2">
    <source>
        <dbReference type="EMBL" id="RXH94129.1"/>
    </source>
</evidence>
<keyword evidence="3" id="KW-1185">Reference proteome</keyword>
<dbReference type="Proteomes" id="UP000290289">
    <property type="component" value="Chromosome 7"/>
</dbReference>
<dbReference type="AlphaFoldDB" id="A0A498JE49"/>
<dbReference type="EMBL" id="RDQH01000333">
    <property type="protein sequence ID" value="RXH94129.1"/>
    <property type="molecule type" value="Genomic_DNA"/>
</dbReference>
<feature type="chain" id="PRO_5019801740" description="Secreted protein" evidence="1">
    <location>
        <begin position="24"/>
        <end position="118"/>
    </location>
</feature>
<proteinExistence type="predicted"/>
<feature type="signal peptide" evidence="1">
    <location>
        <begin position="1"/>
        <end position="23"/>
    </location>
</feature>
<evidence type="ECO:0000256" key="1">
    <source>
        <dbReference type="SAM" id="SignalP"/>
    </source>
</evidence>